<proteinExistence type="predicted"/>
<dbReference type="AlphaFoldDB" id="A0AAV6UL97"/>
<accession>A0AAV6UL97</accession>
<evidence type="ECO:0000313" key="1">
    <source>
        <dbReference type="EMBL" id="KAG8184464.1"/>
    </source>
</evidence>
<evidence type="ECO:0000313" key="2">
    <source>
        <dbReference type="Proteomes" id="UP000827092"/>
    </source>
</evidence>
<gene>
    <name evidence="1" type="ORF">JTE90_002311</name>
</gene>
<comment type="caution">
    <text evidence="1">The sequence shown here is derived from an EMBL/GenBank/DDBJ whole genome shotgun (WGS) entry which is preliminary data.</text>
</comment>
<organism evidence="1 2">
    <name type="scientific">Oedothorax gibbosus</name>
    <dbReference type="NCBI Taxonomy" id="931172"/>
    <lineage>
        <taxon>Eukaryota</taxon>
        <taxon>Metazoa</taxon>
        <taxon>Ecdysozoa</taxon>
        <taxon>Arthropoda</taxon>
        <taxon>Chelicerata</taxon>
        <taxon>Arachnida</taxon>
        <taxon>Araneae</taxon>
        <taxon>Araneomorphae</taxon>
        <taxon>Entelegynae</taxon>
        <taxon>Araneoidea</taxon>
        <taxon>Linyphiidae</taxon>
        <taxon>Erigoninae</taxon>
        <taxon>Oedothorax</taxon>
    </lineage>
</organism>
<sequence>MTCSSLDSKVVKDEICLARQRVQFATLPCACKHKHRGIQRQQETFPEITISDNLAPHCHFDECGCDKIGIDCLVEKNEFYPQKPRLCHVRGVGPQLARPDIMRDECEHETHSPLNEEAGDPQALRRPLGGDWNLFFRIQLENLFSDAA</sequence>
<dbReference type="Proteomes" id="UP000827092">
    <property type="component" value="Unassembled WGS sequence"/>
</dbReference>
<name>A0AAV6UL97_9ARAC</name>
<reference evidence="1 2" key="1">
    <citation type="journal article" date="2022" name="Nat. Ecol. Evol.">
        <title>A masculinizing supergene underlies an exaggerated male reproductive morph in a spider.</title>
        <authorList>
            <person name="Hendrickx F."/>
            <person name="De Corte Z."/>
            <person name="Sonet G."/>
            <person name="Van Belleghem S.M."/>
            <person name="Kostlbacher S."/>
            <person name="Vangestel C."/>
        </authorList>
    </citation>
    <scope>NUCLEOTIDE SEQUENCE [LARGE SCALE GENOMIC DNA]</scope>
    <source>
        <strain evidence="1">W744_W776</strain>
    </source>
</reference>
<dbReference type="EMBL" id="JAFNEN010000372">
    <property type="protein sequence ID" value="KAG8184464.1"/>
    <property type="molecule type" value="Genomic_DNA"/>
</dbReference>
<keyword evidence="2" id="KW-1185">Reference proteome</keyword>
<protein>
    <submittedName>
        <fullName evidence="1">Uncharacterized protein</fullName>
    </submittedName>
</protein>